<dbReference type="Proteomes" id="UP000054843">
    <property type="component" value="Unassembled WGS sequence"/>
</dbReference>
<evidence type="ECO:0000313" key="2">
    <source>
        <dbReference type="Proteomes" id="UP000054843"/>
    </source>
</evidence>
<comment type="caution">
    <text evidence="1">The sequence shown here is derived from an EMBL/GenBank/DDBJ whole genome shotgun (WGS) entry which is preliminary data.</text>
</comment>
<organism evidence="1 2">
    <name type="scientific">Trichinella papuae</name>
    <dbReference type="NCBI Taxonomy" id="268474"/>
    <lineage>
        <taxon>Eukaryota</taxon>
        <taxon>Metazoa</taxon>
        <taxon>Ecdysozoa</taxon>
        <taxon>Nematoda</taxon>
        <taxon>Enoplea</taxon>
        <taxon>Dorylaimia</taxon>
        <taxon>Trichinellida</taxon>
        <taxon>Trichinellidae</taxon>
        <taxon>Trichinella</taxon>
    </lineage>
</organism>
<evidence type="ECO:0000313" key="1">
    <source>
        <dbReference type="EMBL" id="KRZ73237.1"/>
    </source>
</evidence>
<protein>
    <submittedName>
        <fullName evidence="1">Uncharacterized protein</fullName>
    </submittedName>
</protein>
<gene>
    <name evidence="1" type="ORF">T10_6714</name>
</gene>
<dbReference type="AlphaFoldDB" id="A0A0V1MNY8"/>
<dbReference type="EMBL" id="JYDO01000066">
    <property type="protein sequence ID" value="KRZ73237.1"/>
    <property type="molecule type" value="Genomic_DNA"/>
</dbReference>
<reference evidence="1 2" key="1">
    <citation type="submission" date="2015-01" db="EMBL/GenBank/DDBJ databases">
        <title>Evolution of Trichinella species and genotypes.</title>
        <authorList>
            <person name="Korhonen P.K."/>
            <person name="Edoardo P."/>
            <person name="Giuseppe L.R."/>
            <person name="Gasser R.B."/>
        </authorList>
    </citation>
    <scope>NUCLEOTIDE SEQUENCE [LARGE SCALE GENOMIC DNA]</scope>
    <source>
        <strain evidence="1">ISS1980</strain>
    </source>
</reference>
<proteinExistence type="predicted"/>
<accession>A0A0V1MNY8</accession>
<name>A0A0V1MNY8_9BILA</name>
<keyword evidence="2" id="KW-1185">Reference proteome</keyword>
<sequence>MKLRNARCIGLPIEARLVDTLKNGEILRDSDNFISTDDTMLYESSSTRGGVRFQEAIGKGGVHTLNTRTLEWQ</sequence>